<organism evidence="11 12">
    <name type="scientific">Drosophila madeirensis</name>
    <name type="common">Fruit fly</name>
    <dbReference type="NCBI Taxonomy" id="30013"/>
    <lineage>
        <taxon>Eukaryota</taxon>
        <taxon>Metazoa</taxon>
        <taxon>Ecdysozoa</taxon>
        <taxon>Arthropoda</taxon>
        <taxon>Hexapoda</taxon>
        <taxon>Insecta</taxon>
        <taxon>Pterygota</taxon>
        <taxon>Neoptera</taxon>
        <taxon>Endopterygota</taxon>
        <taxon>Diptera</taxon>
        <taxon>Brachycera</taxon>
        <taxon>Muscomorpha</taxon>
        <taxon>Ephydroidea</taxon>
        <taxon>Drosophilidae</taxon>
        <taxon>Drosophila</taxon>
        <taxon>Sophophora</taxon>
    </lineage>
</organism>
<feature type="chain" id="PRO_5043594342" description="MICOS complex subunit MIC13" evidence="10">
    <location>
        <begin position="19"/>
        <end position="140"/>
    </location>
</feature>
<keyword evidence="7" id="KW-0472">Membrane</keyword>
<comment type="function">
    <text evidence="8">Component of the MICOS complex, a large protein complex of the mitochondrial inner membrane that plays crucial roles in the maintenance of crista junctions, inner membrane architecture, and formation of contact sites to the outer membrane.</text>
</comment>
<dbReference type="GO" id="GO:0042407">
    <property type="term" value="P:cristae formation"/>
    <property type="evidence" value="ECO:0007669"/>
    <property type="project" value="TreeGrafter"/>
</dbReference>
<feature type="compositionally biased region" description="Basic and acidic residues" evidence="9">
    <location>
        <begin position="131"/>
        <end position="140"/>
    </location>
</feature>
<evidence type="ECO:0000256" key="5">
    <source>
        <dbReference type="ARBA" id="ARBA00022989"/>
    </source>
</evidence>
<accession>A0AAU9FFK6</accession>
<gene>
    <name evidence="11" type="ORF">DMAD_12073</name>
</gene>
<feature type="signal peptide" evidence="10">
    <location>
        <begin position="1"/>
        <end position="18"/>
    </location>
</feature>
<evidence type="ECO:0000256" key="1">
    <source>
        <dbReference type="ARBA" id="ARBA00004434"/>
    </source>
</evidence>
<keyword evidence="4 8" id="KW-0999">Mitochondrion inner membrane</keyword>
<evidence type="ECO:0000256" key="3">
    <source>
        <dbReference type="ARBA" id="ARBA00022692"/>
    </source>
</evidence>
<dbReference type="Proteomes" id="UP001500889">
    <property type="component" value="Chromosome U"/>
</dbReference>
<proteinExistence type="inferred from homology"/>
<dbReference type="InterPro" id="IPR026769">
    <property type="entry name" value="Mic13"/>
</dbReference>
<evidence type="ECO:0000256" key="6">
    <source>
        <dbReference type="ARBA" id="ARBA00023128"/>
    </source>
</evidence>
<sequence>MVLMVIAKLGVVAGVAFATKQLGVWESPEHSAVLLENARESLRPYAQDLKDRICCWKCQEKCMEEFEPKPWRESFVDSWNDTIKKAFHFLNQVPTNFHHFMEDVEKAVTDLVKEKDQKIQKVNPKQTSCSKMDKTSAKSN</sequence>
<evidence type="ECO:0000313" key="11">
    <source>
        <dbReference type="EMBL" id="BFF94447.1"/>
    </source>
</evidence>
<keyword evidence="12" id="KW-1185">Reference proteome</keyword>
<dbReference type="PANTHER" id="PTHR31816:SF3">
    <property type="entry name" value="MICOS COMPLEX SUBUNIT MIC13"/>
    <property type="match status" value="1"/>
</dbReference>
<comment type="similarity">
    <text evidence="2 8">Belongs to the MICOS complex subunit Mic13 family.</text>
</comment>
<keyword evidence="10" id="KW-0732">Signal</keyword>
<dbReference type="EMBL" id="AP029264">
    <property type="protein sequence ID" value="BFF94447.1"/>
    <property type="molecule type" value="Genomic_DNA"/>
</dbReference>
<dbReference type="AlphaFoldDB" id="A0AAU9FFK6"/>
<keyword evidence="6 8" id="KW-0496">Mitochondrion</keyword>
<dbReference type="PANTHER" id="PTHR31816">
    <property type="entry name" value="MICOS COMPLEX SUBUNIT MIC13"/>
    <property type="match status" value="1"/>
</dbReference>
<evidence type="ECO:0000256" key="8">
    <source>
        <dbReference type="RuleBase" id="RU363009"/>
    </source>
</evidence>
<dbReference type="GO" id="GO:0061617">
    <property type="term" value="C:MICOS complex"/>
    <property type="evidence" value="ECO:0007669"/>
    <property type="project" value="UniProtKB-UniRule"/>
</dbReference>
<comment type="subcellular location">
    <subcellularLocation>
        <location evidence="1 8">Mitochondrion inner membrane</location>
        <topology evidence="1 8">Single-pass membrane protein</topology>
    </subcellularLocation>
</comment>
<protein>
    <recommendedName>
        <fullName evidence="8">MICOS complex subunit MIC13</fullName>
    </recommendedName>
</protein>
<dbReference type="Pfam" id="PF15884">
    <property type="entry name" value="QIL1"/>
    <property type="match status" value="1"/>
</dbReference>
<reference evidence="11 12" key="1">
    <citation type="submission" date="2024-02" db="EMBL/GenBank/DDBJ databases">
        <title>A chromosome-level genome assembly of Drosophila madeirensis, a fruit fly species endemic to Madeira island.</title>
        <authorList>
            <person name="Tomihara K."/>
            <person name="Llopart A."/>
            <person name="Yamamoto D."/>
        </authorList>
    </citation>
    <scope>NUCLEOTIDE SEQUENCE [LARGE SCALE GENOMIC DNA]</scope>
    <source>
        <strain evidence="11 12">RF1</strain>
    </source>
</reference>
<name>A0AAU9FFK6_DROMD</name>
<comment type="subunit">
    <text evidence="8">Component of the mitochondrial contact site and cristae organizing system (MICOS) complex.</text>
</comment>
<keyword evidence="3" id="KW-0812">Transmembrane</keyword>
<evidence type="ECO:0000313" key="12">
    <source>
        <dbReference type="Proteomes" id="UP001500889"/>
    </source>
</evidence>
<keyword evidence="5" id="KW-1133">Transmembrane helix</keyword>
<dbReference type="GO" id="GO:0044284">
    <property type="term" value="C:mitochondrial crista junction"/>
    <property type="evidence" value="ECO:0007669"/>
    <property type="project" value="TreeGrafter"/>
</dbReference>
<evidence type="ECO:0000256" key="2">
    <source>
        <dbReference type="ARBA" id="ARBA00006771"/>
    </source>
</evidence>
<feature type="region of interest" description="Disordered" evidence="9">
    <location>
        <begin position="116"/>
        <end position="140"/>
    </location>
</feature>
<evidence type="ECO:0000256" key="4">
    <source>
        <dbReference type="ARBA" id="ARBA00022792"/>
    </source>
</evidence>
<evidence type="ECO:0000256" key="7">
    <source>
        <dbReference type="ARBA" id="ARBA00023136"/>
    </source>
</evidence>
<evidence type="ECO:0000256" key="9">
    <source>
        <dbReference type="SAM" id="MobiDB-lite"/>
    </source>
</evidence>
<evidence type="ECO:0000256" key="10">
    <source>
        <dbReference type="SAM" id="SignalP"/>
    </source>
</evidence>